<dbReference type="AlphaFoldDB" id="A0A438HG50"/>
<gene>
    <name evidence="2" type="primary">POLX_686</name>
    <name evidence="2" type="ORF">CK203_051753</name>
</gene>
<dbReference type="Proteomes" id="UP000288805">
    <property type="component" value="Unassembled WGS sequence"/>
</dbReference>
<dbReference type="Pfam" id="PF07727">
    <property type="entry name" value="RVT_2"/>
    <property type="match status" value="1"/>
</dbReference>
<comment type="caution">
    <text evidence="2">The sequence shown here is derived from an EMBL/GenBank/DDBJ whole genome shotgun (WGS) entry which is preliminary data.</text>
</comment>
<feature type="domain" description="Reverse transcriptase Ty1/copia-type" evidence="1">
    <location>
        <begin position="34"/>
        <end position="236"/>
    </location>
</feature>
<evidence type="ECO:0000313" key="3">
    <source>
        <dbReference type="Proteomes" id="UP000288805"/>
    </source>
</evidence>
<protein>
    <submittedName>
        <fullName evidence="2">Retrovirus-related Pol polyprotein from transposon TNT 1-94</fullName>
    </submittedName>
</protein>
<dbReference type="SUPFAM" id="SSF56672">
    <property type="entry name" value="DNA/RNA polymerases"/>
    <property type="match status" value="1"/>
</dbReference>
<evidence type="ECO:0000313" key="2">
    <source>
        <dbReference type="EMBL" id="RVW83442.1"/>
    </source>
</evidence>
<accession>A0A438HG50</accession>
<dbReference type="InterPro" id="IPR013103">
    <property type="entry name" value="RVT_2"/>
</dbReference>
<proteinExistence type="predicted"/>
<dbReference type="PANTHER" id="PTHR11439">
    <property type="entry name" value="GAG-POL-RELATED RETROTRANSPOSON"/>
    <property type="match status" value="1"/>
</dbReference>
<evidence type="ECO:0000259" key="1">
    <source>
        <dbReference type="Pfam" id="PF07727"/>
    </source>
</evidence>
<dbReference type="CDD" id="cd09272">
    <property type="entry name" value="RNase_HI_RT_Ty1"/>
    <property type="match status" value="1"/>
</dbReference>
<sequence>MGENLKVNEEVMGDENKMKWVDVMQDEMKSLHENHSFELVKLPKGKRALKNRWVYRVKQEEHTSQPRYKDRLVVKGFSQKKGIDFDEIFSLAVKMSSICVVLCLTASLDLEIEQMDVKTAFLHGYLDKEIYLEQLEGFTIKRKKNYVCKLKKSLYGLKQAPSQWEKKFESVMGEQGYQKTTSDHCVFVQKFSDDDFVIFLLYVDDILIVGRNVSRIDKLKKQLSKSFSIKDLGPDIAYAVGVVSRFLSNPGRLHWEAIKWIMKYLRGTSKLKLTFGSEKLVLVSYTDLDMAGDVNNKRSISGYLMTFSEGVVSWQSRLQKCVALSITETEYIAATEACKEFLWMKHFIHELGFK</sequence>
<organism evidence="2 3">
    <name type="scientific">Vitis vinifera</name>
    <name type="common">Grape</name>
    <dbReference type="NCBI Taxonomy" id="29760"/>
    <lineage>
        <taxon>Eukaryota</taxon>
        <taxon>Viridiplantae</taxon>
        <taxon>Streptophyta</taxon>
        <taxon>Embryophyta</taxon>
        <taxon>Tracheophyta</taxon>
        <taxon>Spermatophyta</taxon>
        <taxon>Magnoliopsida</taxon>
        <taxon>eudicotyledons</taxon>
        <taxon>Gunneridae</taxon>
        <taxon>Pentapetalae</taxon>
        <taxon>rosids</taxon>
        <taxon>Vitales</taxon>
        <taxon>Vitaceae</taxon>
        <taxon>Viteae</taxon>
        <taxon>Vitis</taxon>
    </lineage>
</organism>
<dbReference type="InterPro" id="IPR043502">
    <property type="entry name" value="DNA/RNA_pol_sf"/>
</dbReference>
<name>A0A438HG50_VITVI</name>
<dbReference type="PANTHER" id="PTHR11439:SF467">
    <property type="entry name" value="INTEGRASE CATALYTIC DOMAIN-CONTAINING PROTEIN"/>
    <property type="match status" value="1"/>
</dbReference>
<dbReference type="EMBL" id="QGNW01000228">
    <property type="protein sequence ID" value="RVW83442.1"/>
    <property type="molecule type" value="Genomic_DNA"/>
</dbReference>
<reference evidence="2 3" key="1">
    <citation type="journal article" date="2018" name="PLoS Genet.">
        <title>Population sequencing reveals clonal diversity and ancestral inbreeding in the grapevine cultivar Chardonnay.</title>
        <authorList>
            <person name="Roach M.J."/>
            <person name="Johnson D.L."/>
            <person name="Bohlmann J."/>
            <person name="van Vuuren H.J."/>
            <person name="Jones S.J."/>
            <person name="Pretorius I.S."/>
            <person name="Schmidt S.A."/>
            <person name="Borneman A.R."/>
        </authorList>
    </citation>
    <scope>NUCLEOTIDE SEQUENCE [LARGE SCALE GENOMIC DNA]</scope>
    <source>
        <strain evidence="3">cv. Chardonnay</strain>
        <tissue evidence="2">Leaf</tissue>
    </source>
</reference>